<dbReference type="GO" id="GO:0005829">
    <property type="term" value="C:cytosol"/>
    <property type="evidence" value="ECO:0007669"/>
    <property type="project" value="TreeGrafter"/>
</dbReference>
<dbReference type="GO" id="GO:0010181">
    <property type="term" value="F:FMN binding"/>
    <property type="evidence" value="ECO:0007669"/>
    <property type="project" value="InterPro"/>
</dbReference>
<dbReference type="EMBL" id="FQWS01000002">
    <property type="protein sequence ID" value="SHH59797.1"/>
    <property type="molecule type" value="Genomic_DNA"/>
</dbReference>
<dbReference type="InterPro" id="IPR013785">
    <property type="entry name" value="Aldolase_TIM"/>
</dbReference>
<keyword evidence="3" id="KW-0560">Oxidoreductase</keyword>
<dbReference type="InterPro" id="IPR001155">
    <property type="entry name" value="OxRdtase_FMN_N"/>
</dbReference>
<dbReference type="Pfam" id="PF00724">
    <property type="entry name" value="Oxidored_FMN"/>
    <property type="match status" value="1"/>
</dbReference>
<dbReference type="OrthoDB" id="9772736at2"/>
<organism evidence="5 6">
    <name type="scientific">Winogradskyella jejuensis</name>
    <dbReference type="NCBI Taxonomy" id="1089305"/>
    <lineage>
        <taxon>Bacteria</taxon>
        <taxon>Pseudomonadati</taxon>
        <taxon>Bacteroidota</taxon>
        <taxon>Flavobacteriia</taxon>
        <taxon>Flavobacteriales</taxon>
        <taxon>Flavobacteriaceae</taxon>
        <taxon>Winogradskyella</taxon>
    </lineage>
</organism>
<comment type="cofactor">
    <cofactor evidence="1">
        <name>FMN</name>
        <dbReference type="ChEBI" id="CHEBI:58210"/>
    </cofactor>
</comment>
<evidence type="ECO:0000256" key="2">
    <source>
        <dbReference type="ARBA" id="ARBA00005979"/>
    </source>
</evidence>
<keyword evidence="6" id="KW-1185">Reference proteome</keyword>
<sequence length="356" mass="38746">MNIFESYQLGDITLNNRIVMAPMTRCRAIDNIPNDLMATYYGQRASAGLIISEGTSPSVNGIGYARIPGAYSPAQIEGWKTIAKSVHDNNGKLFVQLMHCGRVSASENLPEGGTVVAPSAVKAAGEMYTDSKGMVEHATPKAILTEQIETTQQEFVDSAQKLVRVGVDGVELHAANGYLLDQFLNPKSNMRTDDYGGDFKNRARFVIETAEKVASAIGAGKVGIRISPYGAMNDVDHDYDDLIDLYTYLAQELRKLGIAYIHIADHSGTMGAPDFKTDIKSTIKLNFNGTIITGGDVNSKDDAQNVIDDGYDLAYVGRPFISNPDLVAKFKSDKDLKEPNADLFYTPGAEGYTDYE</sequence>
<accession>A0A1M5UA07</accession>
<dbReference type="InterPro" id="IPR045247">
    <property type="entry name" value="Oye-like"/>
</dbReference>
<evidence type="ECO:0000256" key="3">
    <source>
        <dbReference type="ARBA" id="ARBA00023002"/>
    </source>
</evidence>
<gene>
    <name evidence="5" type="ORF">SAMN05444148_2413</name>
</gene>
<dbReference type="Gene3D" id="3.20.20.70">
    <property type="entry name" value="Aldolase class I"/>
    <property type="match status" value="1"/>
</dbReference>
<dbReference type="STRING" id="1089305.SAMN05444148_2413"/>
<dbReference type="PANTHER" id="PTHR22893">
    <property type="entry name" value="NADH OXIDOREDUCTASE-RELATED"/>
    <property type="match status" value="1"/>
</dbReference>
<evidence type="ECO:0000313" key="5">
    <source>
        <dbReference type="EMBL" id="SHH59797.1"/>
    </source>
</evidence>
<dbReference type="CDD" id="cd02933">
    <property type="entry name" value="OYE_like_FMN"/>
    <property type="match status" value="1"/>
</dbReference>
<protein>
    <submittedName>
        <fullName evidence="5">N-ethylmaleimide reductase</fullName>
    </submittedName>
</protein>
<comment type="similarity">
    <text evidence="2">Belongs to the NADH:flavin oxidoreductase/NADH oxidase family.</text>
</comment>
<dbReference type="FunFam" id="3.20.20.70:FF:000059">
    <property type="entry name" value="N-ethylmaleimide reductase, FMN-linked"/>
    <property type="match status" value="1"/>
</dbReference>
<proteinExistence type="inferred from homology"/>
<dbReference type="SUPFAM" id="SSF51395">
    <property type="entry name" value="FMN-linked oxidoreductases"/>
    <property type="match status" value="1"/>
</dbReference>
<name>A0A1M5UA07_9FLAO</name>
<evidence type="ECO:0000259" key="4">
    <source>
        <dbReference type="Pfam" id="PF00724"/>
    </source>
</evidence>
<dbReference type="Proteomes" id="UP000184522">
    <property type="component" value="Unassembled WGS sequence"/>
</dbReference>
<dbReference type="AlphaFoldDB" id="A0A1M5UA07"/>
<evidence type="ECO:0000256" key="1">
    <source>
        <dbReference type="ARBA" id="ARBA00001917"/>
    </source>
</evidence>
<evidence type="ECO:0000313" key="6">
    <source>
        <dbReference type="Proteomes" id="UP000184522"/>
    </source>
</evidence>
<reference evidence="6" key="1">
    <citation type="submission" date="2016-11" db="EMBL/GenBank/DDBJ databases">
        <authorList>
            <person name="Varghese N."/>
            <person name="Submissions S."/>
        </authorList>
    </citation>
    <scope>NUCLEOTIDE SEQUENCE [LARGE SCALE GENOMIC DNA]</scope>
    <source>
        <strain evidence="6">DSM 25330</strain>
    </source>
</reference>
<dbReference type="RefSeq" id="WP_073086764.1">
    <property type="nucleotide sequence ID" value="NZ_FQWS01000002.1"/>
</dbReference>
<feature type="domain" description="NADH:flavin oxidoreductase/NADH oxidase N-terminal" evidence="4">
    <location>
        <begin position="3"/>
        <end position="334"/>
    </location>
</feature>
<dbReference type="PANTHER" id="PTHR22893:SF91">
    <property type="entry name" value="NADPH DEHYDROGENASE 2-RELATED"/>
    <property type="match status" value="1"/>
</dbReference>
<dbReference type="GO" id="GO:0016628">
    <property type="term" value="F:oxidoreductase activity, acting on the CH-CH group of donors, NAD or NADP as acceptor"/>
    <property type="evidence" value="ECO:0007669"/>
    <property type="project" value="UniProtKB-ARBA"/>
</dbReference>